<dbReference type="AlphaFoldDB" id="A0A9Q3VW32"/>
<dbReference type="EMBL" id="JAJSBI010000030">
    <property type="protein sequence ID" value="MCD9879624.1"/>
    <property type="molecule type" value="Genomic_DNA"/>
</dbReference>
<dbReference type="RefSeq" id="WP_232654567.1">
    <property type="nucleotide sequence ID" value="NZ_JAJSBI010000030.1"/>
</dbReference>
<evidence type="ECO:0000313" key="1">
    <source>
        <dbReference type="EMBL" id="MCD9879624.1"/>
    </source>
</evidence>
<protein>
    <submittedName>
        <fullName evidence="1">Uncharacterized protein</fullName>
    </submittedName>
</protein>
<reference evidence="1" key="1">
    <citation type="submission" date="2021-12" db="EMBL/GenBank/DDBJ databases">
        <authorList>
            <person name="Lee J.-H."/>
            <person name="Kim S.-B."/>
        </authorList>
    </citation>
    <scope>NUCLEOTIDE SEQUENCE</scope>
    <source>
        <strain evidence="1">NR30</strain>
    </source>
</reference>
<proteinExistence type="predicted"/>
<keyword evidence="2" id="KW-1185">Reference proteome</keyword>
<gene>
    <name evidence="1" type="ORF">LJ657_39830</name>
</gene>
<evidence type="ECO:0000313" key="2">
    <source>
        <dbReference type="Proteomes" id="UP001108029"/>
    </source>
</evidence>
<name>A0A9Q3VW32_9ACTN</name>
<sequence length="80" mass="8887">MTPDPPSVPETYGFDCTDCGHAWRAVFQLMFFTDPMDPWALTTQEYVDEAGRAVRSPLADAVCPECGGRRVRVHAERGTP</sequence>
<accession>A0A9Q3VW32</accession>
<organism evidence="1 2">
    <name type="scientific">Streptomyces guryensis</name>
    <dbReference type="NCBI Taxonomy" id="2886947"/>
    <lineage>
        <taxon>Bacteria</taxon>
        <taxon>Bacillati</taxon>
        <taxon>Actinomycetota</taxon>
        <taxon>Actinomycetes</taxon>
        <taxon>Kitasatosporales</taxon>
        <taxon>Streptomycetaceae</taxon>
        <taxon>Streptomyces</taxon>
    </lineage>
</organism>
<dbReference type="Proteomes" id="UP001108029">
    <property type="component" value="Unassembled WGS sequence"/>
</dbReference>
<comment type="caution">
    <text evidence="1">The sequence shown here is derived from an EMBL/GenBank/DDBJ whole genome shotgun (WGS) entry which is preliminary data.</text>
</comment>